<dbReference type="InterPro" id="IPR036388">
    <property type="entry name" value="WH-like_DNA-bd_sf"/>
</dbReference>
<dbReference type="Gene3D" id="3.40.50.300">
    <property type="entry name" value="P-loop containing nucleotide triphosphate hydrolases"/>
    <property type="match status" value="1"/>
</dbReference>
<keyword evidence="2" id="KW-0547">Nucleotide-binding</keyword>
<keyword evidence="3 6" id="KW-0067">ATP-binding</keyword>
<dbReference type="Pfam" id="PF21690">
    <property type="entry name" value="MJ1010-like_2nd"/>
    <property type="match status" value="1"/>
</dbReference>
<dbReference type="PANTHER" id="PTHR37096:SF1">
    <property type="entry name" value="AAA+ ATPASE DOMAIN-CONTAINING PROTEIN"/>
    <property type="match status" value="1"/>
</dbReference>
<dbReference type="InterPro" id="IPR051667">
    <property type="entry name" value="Archaeal_ATPase_domain"/>
</dbReference>
<dbReference type="RefSeq" id="WP_068320539.1">
    <property type="nucleotide sequence ID" value="NZ_CP010835.1"/>
</dbReference>
<evidence type="ECO:0000256" key="2">
    <source>
        <dbReference type="ARBA" id="ARBA00022741"/>
    </source>
</evidence>
<dbReference type="GO" id="GO:0005524">
    <property type="term" value="F:ATP binding"/>
    <property type="evidence" value="ECO:0007669"/>
    <property type="project" value="UniProtKB-KW"/>
</dbReference>
<dbReference type="STRING" id="1609559.TQ32_02105"/>
<dbReference type="PATRIC" id="fig|1609559.3.peg.426"/>
<accession>A0A127B823</accession>
<dbReference type="AlphaFoldDB" id="A0A127B823"/>
<dbReference type="InterPro" id="IPR049081">
    <property type="entry name" value="MJ1010-like_2nd"/>
</dbReference>
<name>A0A127B823_9EURY</name>
<dbReference type="EMBL" id="CP010835">
    <property type="protein sequence ID" value="AMM53415.1"/>
    <property type="molecule type" value="Genomic_DNA"/>
</dbReference>
<feature type="domain" description="Uncharacterized ATP-binding protein MJ1010-like C-terminal" evidence="5">
    <location>
        <begin position="246"/>
        <end position="329"/>
    </location>
</feature>
<comment type="similarity">
    <text evidence="1">Belongs to the archaeal ATPase family.</text>
</comment>
<dbReference type="Gene3D" id="1.10.10.10">
    <property type="entry name" value="Winged helix-like DNA-binding domain superfamily/Winged helix DNA-binding domain"/>
    <property type="match status" value="1"/>
</dbReference>
<reference evidence="6 7" key="2">
    <citation type="journal article" date="2016" name="Int. J. Syst. Evol. Microbiol.">
        <title>Pyrococcus kukulkanii sp. nov., a hyperthermophilic, piezophilic archaeon isolated from a deep-sea hydrothermal vent.</title>
        <authorList>
            <person name="Callac N."/>
            <person name="Oger P."/>
            <person name="Lesongeur F."/>
            <person name="Rattray J.E."/>
            <person name="Vannier P."/>
            <person name="Michoud G."/>
            <person name="Beauverger M."/>
            <person name="Gayet N."/>
            <person name="Rouxel O."/>
            <person name="Jebbar M."/>
            <person name="Godfroy A."/>
        </authorList>
    </citation>
    <scope>NUCLEOTIDE SEQUENCE [LARGE SCALE GENOMIC DNA]</scope>
    <source>
        <strain evidence="6 7">NCB100</strain>
    </source>
</reference>
<protein>
    <submittedName>
        <fullName evidence="6">ATP-binding protein</fullName>
    </submittedName>
</protein>
<evidence type="ECO:0000256" key="3">
    <source>
        <dbReference type="ARBA" id="ARBA00022840"/>
    </source>
</evidence>
<dbReference type="PANTHER" id="PTHR37096">
    <property type="entry name" value="YALI0E33429P"/>
    <property type="match status" value="1"/>
</dbReference>
<evidence type="ECO:0000259" key="4">
    <source>
        <dbReference type="Pfam" id="PF01637"/>
    </source>
</evidence>
<dbReference type="InterPro" id="IPR027417">
    <property type="entry name" value="P-loop_NTPase"/>
</dbReference>
<organism evidence="6 7">
    <name type="scientific">Pyrococcus kukulkanii</name>
    <dbReference type="NCBI Taxonomy" id="1609559"/>
    <lineage>
        <taxon>Archaea</taxon>
        <taxon>Methanobacteriati</taxon>
        <taxon>Methanobacteriota</taxon>
        <taxon>Thermococci</taxon>
        <taxon>Thermococcales</taxon>
        <taxon>Thermococcaceae</taxon>
        <taxon>Pyrococcus</taxon>
    </lineage>
</organism>
<dbReference type="OrthoDB" id="86228at2157"/>
<dbReference type="Proteomes" id="UP000070587">
    <property type="component" value="Chromosome"/>
</dbReference>
<evidence type="ECO:0000313" key="7">
    <source>
        <dbReference type="Proteomes" id="UP000070587"/>
    </source>
</evidence>
<evidence type="ECO:0000256" key="1">
    <source>
        <dbReference type="ARBA" id="ARBA00006755"/>
    </source>
</evidence>
<sequence length="331" mass="38946">MFFNREKELEELGRLIKSEPNLITFVYGPINSGKTSLMLEFTKRVKEEHVPFYINLRRSPVASYDDFLEILFSIDFDDRIKTEDIASLAISMTGELFGIPIPGEILERIRRDKKPRNAFEYVARVLEGVKRKGKISILILDELQVIKDLKVNGPLIYELFNFFIHLTKEVHLSHVFVVTSDSLFIEKVYNETMLQGRSRYFLVDDFDKETAIEFLRENGFTKEESELVWSYIGGKPALLVEAVNNRRKLKEWLETMLRLSTYRVKALLREKEEYREVLKKFIEDKEIPFEGYIEEEIRELIQANILFLDPLKGIIRPQGRLELLAIREALR</sequence>
<reference evidence="7" key="1">
    <citation type="submission" date="2015-02" db="EMBL/GenBank/DDBJ databases">
        <title>Pyrococcus kukulkanii sp. nov., a novel hyperthermophilic archaeon isolated from a deep-sea hydrothermal vent at the Guaymas Basin.</title>
        <authorList>
            <person name="Oger P.M."/>
            <person name="Callac N."/>
            <person name="Jebbar M."/>
            <person name="Godfroy A."/>
        </authorList>
    </citation>
    <scope>NUCLEOTIDE SEQUENCE [LARGE SCALE GENOMIC DNA]</scope>
    <source>
        <strain evidence="7">NCB100</strain>
    </source>
</reference>
<evidence type="ECO:0000313" key="6">
    <source>
        <dbReference type="EMBL" id="AMM53415.1"/>
    </source>
</evidence>
<evidence type="ECO:0000259" key="5">
    <source>
        <dbReference type="Pfam" id="PF21690"/>
    </source>
</evidence>
<dbReference type="GeneID" id="28490588"/>
<dbReference type="Pfam" id="PF01637">
    <property type="entry name" value="ATPase_2"/>
    <property type="match status" value="1"/>
</dbReference>
<proteinExistence type="inferred from homology"/>
<dbReference type="KEGG" id="pyc:TQ32_02105"/>
<dbReference type="InterPro" id="IPR011579">
    <property type="entry name" value="ATPase_dom"/>
</dbReference>
<gene>
    <name evidence="6" type="ORF">TQ32_02105</name>
</gene>
<feature type="domain" description="ATPase" evidence="4">
    <location>
        <begin position="2"/>
        <end position="241"/>
    </location>
</feature>
<dbReference type="SUPFAM" id="SSF52540">
    <property type="entry name" value="P-loop containing nucleoside triphosphate hydrolases"/>
    <property type="match status" value="1"/>
</dbReference>